<comment type="similarity">
    <text evidence="1">Belongs to the desulfoferrodoxin family.</text>
</comment>
<evidence type="ECO:0000256" key="4">
    <source>
        <dbReference type="ARBA" id="ARBA00022982"/>
    </source>
</evidence>
<dbReference type="InterPro" id="IPR051233">
    <property type="entry name" value="Desulfoferrodoxin_SOR"/>
</dbReference>
<protein>
    <submittedName>
        <fullName evidence="7">Superoxide_reductase</fullName>
    </submittedName>
</protein>
<reference evidence="7 8" key="1">
    <citation type="submission" date="2024-07" db="EMBL/GenBank/DDBJ databases">
        <authorList>
            <person name="Akdeniz Z."/>
        </authorList>
    </citation>
    <scope>NUCLEOTIDE SEQUENCE [LARGE SCALE GENOMIC DNA]</scope>
</reference>
<keyword evidence="2" id="KW-0813">Transport</keyword>
<evidence type="ECO:0000256" key="1">
    <source>
        <dbReference type="ARBA" id="ARBA00005941"/>
    </source>
</evidence>
<organism evidence="7 8">
    <name type="scientific">Hexamita inflata</name>
    <dbReference type="NCBI Taxonomy" id="28002"/>
    <lineage>
        <taxon>Eukaryota</taxon>
        <taxon>Metamonada</taxon>
        <taxon>Diplomonadida</taxon>
        <taxon>Hexamitidae</taxon>
        <taxon>Hexamitinae</taxon>
        <taxon>Hexamita</taxon>
    </lineage>
</organism>
<accession>A0ABP1I3X4</accession>
<dbReference type="InterPro" id="IPR002742">
    <property type="entry name" value="Desulfoferrodoxin_Fe-bd_dom"/>
</dbReference>
<evidence type="ECO:0000259" key="6">
    <source>
        <dbReference type="Pfam" id="PF01880"/>
    </source>
</evidence>
<dbReference type="Pfam" id="PF01880">
    <property type="entry name" value="Desulfoferrodox"/>
    <property type="match status" value="1"/>
</dbReference>
<feature type="domain" description="Desulfoferrodoxin ferrous iron-binding" evidence="6">
    <location>
        <begin position="93"/>
        <end position="182"/>
    </location>
</feature>
<evidence type="ECO:0000256" key="3">
    <source>
        <dbReference type="ARBA" id="ARBA00022723"/>
    </source>
</evidence>
<dbReference type="EMBL" id="CAXDID020000051">
    <property type="protein sequence ID" value="CAL6005448.1"/>
    <property type="molecule type" value="Genomic_DNA"/>
</dbReference>
<dbReference type="Proteomes" id="UP001642409">
    <property type="component" value="Unassembled WGS sequence"/>
</dbReference>
<evidence type="ECO:0000256" key="2">
    <source>
        <dbReference type="ARBA" id="ARBA00022448"/>
    </source>
</evidence>
<keyword evidence="4" id="KW-0249">Electron transport</keyword>
<evidence type="ECO:0000256" key="5">
    <source>
        <dbReference type="ARBA" id="ARBA00023004"/>
    </source>
</evidence>
<comment type="caution">
    <text evidence="7">The sequence shown here is derived from an EMBL/GenBank/DDBJ whole genome shotgun (WGS) entry which is preliminary data.</text>
</comment>
<name>A0ABP1I3X4_9EUKA</name>
<keyword evidence="5" id="KW-0408">Iron</keyword>
<keyword evidence="3" id="KW-0479">Metal-binding</keyword>
<gene>
    <name evidence="7" type="ORF">HINF_LOCUS19374</name>
</gene>
<dbReference type="PANTHER" id="PTHR36541">
    <property type="entry name" value="SUPEROXIDE REDUCTASE-RELATED"/>
    <property type="match status" value="1"/>
</dbReference>
<dbReference type="Gene3D" id="2.60.40.730">
    <property type="entry name" value="SOR catalytic domain"/>
    <property type="match status" value="1"/>
</dbReference>
<sequence length="187" mass="21396">MELYVNFLAVQSNTRFSVELTFKLVFSTTFPLNHYPDLTQISSFFASFSLDLSTLNSINNPESSRLRRSRKPRLGQVPTPNMFKSIIHEPVEGNKHVPHIEVQDNKVTVKCGKDAMHPTIDSHYIGWIKLFGLKDKVLYELGSTNFWPGLSEPMTQFQIPEIKRFSKLVAVSYCNLHGIYESEVALE</sequence>
<evidence type="ECO:0000313" key="8">
    <source>
        <dbReference type="Proteomes" id="UP001642409"/>
    </source>
</evidence>
<dbReference type="PANTHER" id="PTHR36541:SF1">
    <property type="entry name" value="SUPEROXIDE REDUCTASE-RELATED"/>
    <property type="match status" value="1"/>
</dbReference>
<dbReference type="InterPro" id="IPR036073">
    <property type="entry name" value="Desulfoferrodoxin_Fe-bd_dom_sf"/>
</dbReference>
<evidence type="ECO:0000313" key="7">
    <source>
        <dbReference type="EMBL" id="CAL6005448.1"/>
    </source>
</evidence>
<proteinExistence type="inferred from homology"/>
<keyword evidence="8" id="KW-1185">Reference proteome</keyword>
<dbReference type="SUPFAM" id="SSF49367">
    <property type="entry name" value="Superoxide reductase-like"/>
    <property type="match status" value="1"/>
</dbReference>